<organism evidence="3 4">
    <name type="scientific">Marinovum algicola</name>
    <dbReference type="NCBI Taxonomy" id="42444"/>
    <lineage>
        <taxon>Bacteria</taxon>
        <taxon>Pseudomonadati</taxon>
        <taxon>Pseudomonadota</taxon>
        <taxon>Alphaproteobacteria</taxon>
        <taxon>Rhodobacterales</taxon>
        <taxon>Roseobacteraceae</taxon>
        <taxon>Marinovum</taxon>
    </lineage>
</organism>
<feature type="domain" description="SH3b" evidence="2">
    <location>
        <begin position="19"/>
        <end position="85"/>
    </location>
</feature>
<keyword evidence="1" id="KW-0732">Signal</keyword>
<keyword evidence="4" id="KW-1185">Reference proteome</keyword>
<dbReference type="Pfam" id="PF06823">
    <property type="entry name" value="DUF1236"/>
    <property type="match status" value="1"/>
</dbReference>
<evidence type="ECO:0000256" key="1">
    <source>
        <dbReference type="SAM" id="SignalP"/>
    </source>
</evidence>
<dbReference type="EMBL" id="FNYY01000010">
    <property type="protein sequence ID" value="SEJ76885.1"/>
    <property type="molecule type" value="Genomic_DNA"/>
</dbReference>
<gene>
    <name evidence="3" type="ORF">SAMN04487940_11062</name>
</gene>
<evidence type="ECO:0000313" key="3">
    <source>
        <dbReference type="EMBL" id="SEJ76885.1"/>
    </source>
</evidence>
<feature type="chain" id="PRO_5036709182" evidence="1">
    <location>
        <begin position="22"/>
        <end position="215"/>
    </location>
</feature>
<dbReference type="Pfam" id="PF08239">
    <property type="entry name" value="SH3_3"/>
    <property type="match status" value="1"/>
</dbReference>
<reference evidence="3 4" key="1">
    <citation type="submission" date="2016-10" db="EMBL/GenBank/DDBJ databases">
        <authorList>
            <person name="Varghese N."/>
            <person name="Submissions S."/>
        </authorList>
    </citation>
    <scope>NUCLEOTIDE SEQUENCE [LARGE SCALE GENOMIC DNA]</scope>
    <source>
        <strain evidence="3 4">FF3</strain>
    </source>
</reference>
<accession>A0A975ZP48</accession>
<protein>
    <submittedName>
        <fullName evidence="3">SH3 domain-containing protein</fullName>
    </submittedName>
</protein>
<dbReference type="InterPro" id="IPR009642">
    <property type="entry name" value="DUF1236"/>
</dbReference>
<dbReference type="RefSeq" id="WP_048532317.1">
    <property type="nucleotide sequence ID" value="NZ_CATLQZ010000019.1"/>
</dbReference>
<dbReference type="GeneID" id="80819127"/>
<evidence type="ECO:0000313" key="4">
    <source>
        <dbReference type="Proteomes" id="UP000182932"/>
    </source>
</evidence>
<name>A0A975ZP48_9RHOB</name>
<dbReference type="Proteomes" id="UP000182932">
    <property type="component" value="Unassembled WGS sequence"/>
</dbReference>
<proteinExistence type="predicted"/>
<dbReference type="SMART" id="SM00287">
    <property type="entry name" value="SH3b"/>
    <property type="match status" value="1"/>
</dbReference>
<dbReference type="PROSITE" id="PS51781">
    <property type="entry name" value="SH3B"/>
    <property type="match status" value="1"/>
</dbReference>
<feature type="signal peptide" evidence="1">
    <location>
        <begin position="1"/>
        <end position="21"/>
    </location>
</feature>
<dbReference type="AlphaFoldDB" id="A0A975ZP48"/>
<sequence>MFRKAILTASTAIFAAGSAAAATSATAVTDLNLRAGPGPQYEIIGVIDAEAKASVDGCIEESNWCKVTYDGQEGWAYGNYLTAMVEETPTAVIAPEVTVGTVTYDSSKDGEAFAGAGTVGAVAGALVAGPIGAVAGGLLAGSAGAYAQPDERVVTYVRTNTLDPIYLEGEVVRGAVVPESVELVEIPDAELRYVYINGQPVLVEPEQRTIVYVVR</sequence>
<dbReference type="InterPro" id="IPR003646">
    <property type="entry name" value="SH3-like_bac-type"/>
</dbReference>
<comment type="caution">
    <text evidence="3">The sequence shown here is derived from an EMBL/GenBank/DDBJ whole genome shotgun (WGS) entry which is preliminary data.</text>
</comment>
<evidence type="ECO:0000259" key="2">
    <source>
        <dbReference type="PROSITE" id="PS51781"/>
    </source>
</evidence>
<dbReference type="Gene3D" id="2.30.30.40">
    <property type="entry name" value="SH3 Domains"/>
    <property type="match status" value="1"/>
</dbReference>